<gene>
    <name evidence="1" type="ORF">FA09DRAFT_341827</name>
</gene>
<keyword evidence="2" id="KW-1185">Reference proteome</keyword>
<evidence type="ECO:0000313" key="1">
    <source>
        <dbReference type="EMBL" id="PWN94639.1"/>
    </source>
</evidence>
<dbReference type="EMBL" id="KZ819310">
    <property type="protein sequence ID" value="PWN94639.1"/>
    <property type="molecule type" value="Genomic_DNA"/>
</dbReference>
<dbReference type="RefSeq" id="XP_025594918.1">
    <property type="nucleotide sequence ID" value="XM_025744496.1"/>
</dbReference>
<reference evidence="1 2" key="1">
    <citation type="journal article" date="2018" name="Mol. Biol. Evol.">
        <title>Broad Genomic Sampling Reveals a Smut Pathogenic Ancestry of the Fungal Clade Ustilaginomycotina.</title>
        <authorList>
            <person name="Kijpornyongpan T."/>
            <person name="Mondo S.J."/>
            <person name="Barry K."/>
            <person name="Sandor L."/>
            <person name="Lee J."/>
            <person name="Lipzen A."/>
            <person name="Pangilinan J."/>
            <person name="LaButti K."/>
            <person name="Hainaut M."/>
            <person name="Henrissat B."/>
            <person name="Grigoriev I.V."/>
            <person name="Spatafora J.W."/>
            <person name="Aime M.C."/>
        </authorList>
    </citation>
    <scope>NUCLEOTIDE SEQUENCE [LARGE SCALE GENOMIC DNA]</scope>
    <source>
        <strain evidence="1 2">MCA 4186</strain>
    </source>
</reference>
<protein>
    <recommendedName>
        <fullName evidence="3">F-box domain-containing protein</fullName>
    </recommendedName>
</protein>
<accession>A0A316YZD7</accession>
<evidence type="ECO:0008006" key="3">
    <source>
        <dbReference type="Google" id="ProtNLM"/>
    </source>
</evidence>
<dbReference type="AlphaFoldDB" id="A0A316YZD7"/>
<dbReference type="Proteomes" id="UP000245946">
    <property type="component" value="Unassembled WGS sequence"/>
</dbReference>
<dbReference type="GeneID" id="37272040"/>
<proteinExistence type="predicted"/>
<organism evidence="1 2">
    <name type="scientific">Tilletiopsis washingtonensis</name>
    <dbReference type="NCBI Taxonomy" id="58919"/>
    <lineage>
        <taxon>Eukaryota</taxon>
        <taxon>Fungi</taxon>
        <taxon>Dikarya</taxon>
        <taxon>Basidiomycota</taxon>
        <taxon>Ustilaginomycotina</taxon>
        <taxon>Exobasidiomycetes</taxon>
        <taxon>Entylomatales</taxon>
        <taxon>Entylomatales incertae sedis</taxon>
        <taxon>Tilletiopsis</taxon>
    </lineage>
</organism>
<name>A0A316YZD7_9BASI</name>
<sequence>MASLLSLPVELRIEVLLYCTPLALRLLKCTCQHLSALIDEPKFDGLMFRTRDVDAALLQRGLELYTARRARSTETSRVPLSLPLRLIPELGWSFLKVKAVERSRTWSGEHYFKLHPLILIKAHFEISYEELPAAGSDAADCDFLASRSEDEHKPRLASLAAAGDNATDPPVSHMTVTDPRTSLETRNYKLVRKSSMVGRFQIHNEDGRPISVEQFWRCYCFYAGQVKTKIDKKLKEYVKADWDELPNYLIEDVRAFFQFRQ</sequence>
<evidence type="ECO:0000313" key="2">
    <source>
        <dbReference type="Proteomes" id="UP000245946"/>
    </source>
</evidence>